<keyword evidence="1" id="KW-1133">Transmembrane helix</keyword>
<evidence type="ECO:0000313" key="2">
    <source>
        <dbReference type="EMBL" id="SDW15740.1"/>
    </source>
</evidence>
<dbReference type="Pfam" id="PF07963">
    <property type="entry name" value="N_methyl"/>
    <property type="match status" value="1"/>
</dbReference>
<accession>A0A1H2R9C8</accession>
<dbReference type="RefSeq" id="WP_074685777.1">
    <property type="nucleotide sequence ID" value="NZ_FNNF01000005.1"/>
</dbReference>
<dbReference type="Proteomes" id="UP000182429">
    <property type="component" value="Unassembled WGS sequence"/>
</dbReference>
<name>A0A1H2R9C8_9FIRM</name>
<proteinExistence type="predicted"/>
<dbReference type="EMBL" id="FNNF01000005">
    <property type="protein sequence ID" value="SDW15740.1"/>
    <property type="molecule type" value="Genomic_DNA"/>
</dbReference>
<evidence type="ECO:0000313" key="3">
    <source>
        <dbReference type="Proteomes" id="UP000182429"/>
    </source>
</evidence>
<evidence type="ECO:0000256" key="1">
    <source>
        <dbReference type="SAM" id="Phobius"/>
    </source>
</evidence>
<keyword evidence="1" id="KW-0472">Membrane</keyword>
<reference evidence="2 3" key="1">
    <citation type="submission" date="2016-10" db="EMBL/GenBank/DDBJ databases">
        <authorList>
            <person name="de Groot N.N."/>
        </authorList>
    </citation>
    <scope>NUCLEOTIDE SEQUENCE [LARGE SCALE GENOMIC DNA]</scope>
    <source>
        <strain evidence="2 3">S3b</strain>
    </source>
</reference>
<sequence>MKNNKGFTLIEVVISFCILAIIFSAVLTAVLSFSHQLVQSNELKRNVDSTFSDIQKETAPSKSDKKLSFRVGDKDYEQDIKLYKKNVDKTTILFERFGAMINYEPSSDTPETEPTTHLDKIDNHQVNLSLITYTVYDRIQFIHCVREDGSKLDQGDYVSGKRYRLGDYVTYNNDVYLKVAKTGDWIVNGTPDGFFSSKFVKKQVKDSLAPGNSLSGWQKMYPGFDPNSTYLKGDLVVNHTPGLWEQILTWINKRTLNLDIINNFLTIFGSESRYCCDFKSTDSDVDAVGYSGRSNPYDANDYYWIEVGNYSYPDLSMKQYKEWLNQYLKNTEIYG</sequence>
<dbReference type="InterPro" id="IPR012902">
    <property type="entry name" value="N_methyl_site"/>
</dbReference>
<dbReference type="AlphaFoldDB" id="A0A1H2R9C8"/>
<dbReference type="OrthoDB" id="1653576at2"/>
<dbReference type="NCBIfam" id="TIGR02532">
    <property type="entry name" value="IV_pilin_GFxxxE"/>
    <property type="match status" value="1"/>
</dbReference>
<gene>
    <name evidence="2" type="ORF">SAMN04487759_10516</name>
</gene>
<organism evidence="2 3">
    <name type="scientific">Kandleria vitulina</name>
    <dbReference type="NCBI Taxonomy" id="1630"/>
    <lineage>
        <taxon>Bacteria</taxon>
        <taxon>Bacillati</taxon>
        <taxon>Bacillota</taxon>
        <taxon>Erysipelotrichia</taxon>
        <taxon>Erysipelotrichales</taxon>
        <taxon>Coprobacillaceae</taxon>
        <taxon>Kandleria</taxon>
    </lineage>
</organism>
<feature type="transmembrane region" description="Helical" evidence="1">
    <location>
        <begin position="12"/>
        <end position="33"/>
    </location>
</feature>
<keyword evidence="1" id="KW-0812">Transmembrane</keyword>
<protein>
    <submittedName>
        <fullName evidence="2">Prepilin-type N-terminal cleavage/methylation domain-containing protein</fullName>
    </submittedName>
</protein>